<feature type="region of interest" description="Disordered" evidence="2">
    <location>
        <begin position="422"/>
        <end position="456"/>
    </location>
</feature>
<dbReference type="AlphaFoldDB" id="A0A1Z5KA94"/>
<keyword evidence="4" id="KW-1185">Reference proteome</keyword>
<sequence length="648" mass="73818">MRRTGTHDKDTGHNSSTLGYYSGFLVIAKQKRWRSLLFEKGDVEPSPQIKRCSPFYFVESSLVVALVAVCLLIESKQIIRIDKQEQVDRSTVSLLFSNFVMSNAEATQGLYNKKLPTSTQRGVSLSSSPSPSTQTMKHPKKLWNLHRKTWTREDLRTHIDEYLQFVAKDQPKCKNVLRGGSILLQCSCLATNLTNDDIRERVAEYLVDFLYQTTRKDQTVLLTQRIQQSKRLGNGSSTILSNTDNADREHCKFALPGEEEVMICSSALLTLLGFSRHVWAHCLKCADDCKHVDDKIMPQHGARRSNSGNALDESIAAALETFFEHQLTQAEMHSTSSNSEDDSEDTEPSFVLRSTTTKKGLYELFCHERGWELVKTFEGSMKAEPIDDMVQQPVCSLSSFLAYWKKNYPQLDVPFSRRSSDTLLSPEQQTQFLSPAHKKRKTMDTDSALPTPLSATPRRSFAETTNLLVSPRTLWETQNNQTDEQQGVHKKMESLVREQPVMELQSHNQYMQRELKQCREQLTQAKEANQRLSSFLLKRDSDVSNEKEKNRRLSNSLQKKDIEIERLEAENKHLQAAIALFRVNLPAGATSTEPTVSANPLKRKAMSTPFTSRAEDDVCTESRDEVEQESEEQRFIAIEIPSPRRVLI</sequence>
<reference evidence="3 4" key="1">
    <citation type="journal article" date="2015" name="Plant Cell">
        <title>Oil accumulation by the oleaginous diatom Fistulifera solaris as revealed by the genome and transcriptome.</title>
        <authorList>
            <person name="Tanaka T."/>
            <person name="Maeda Y."/>
            <person name="Veluchamy A."/>
            <person name="Tanaka M."/>
            <person name="Abida H."/>
            <person name="Marechal E."/>
            <person name="Bowler C."/>
            <person name="Muto M."/>
            <person name="Sunaga Y."/>
            <person name="Tanaka M."/>
            <person name="Yoshino T."/>
            <person name="Taniguchi T."/>
            <person name="Fukuda Y."/>
            <person name="Nemoto M."/>
            <person name="Matsumoto M."/>
            <person name="Wong P.S."/>
            <person name="Aburatani S."/>
            <person name="Fujibuchi W."/>
        </authorList>
    </citation>
    <scope>NUCLEOTIDE SEQUENCE [LARGE SCALE GENOMIC DNA]</scope>
    <source>
        <strain evidence="3 4">JPCC DA0580</strain>
    </source>
</reference>
<evidence type="ECO:0000256" key="2">
    <source>
        <dbReference type="SAM" id="MobiDB-lite"/>
    </source>
</evidence>
<evidence type="ECO:0000313" key="4">
    <source>
        <dbReference type="Proteomes" id="UP000198406"/>
    </source>
</evidence>
<name>A0A1Z5KA94_FISSO</name>
<proteinExistence type="predicted"/>
<feature type="region of interest" description="Disordered" evidence="2">
    <location>
        <begin position="330"/>
        <end position="350"/>
    </location>
</feature>
<dbReference type="Proteomes" id="UP000198406">
    <property type="component" value="Unassembled WGS sequence"/>
</dbReference>
<feature type="compositionally biased region" description="Polar residues" evidence="2">
    <location>
        <begin position="422"/>
        <end position="433"/>
    </location>
</feature>
<keyword evidence="1" id="KW-0175">Coiled coil</keyword>
<feature type="coiled-coil region" evidence="1">
    <location>
        <begin position="501"/>
        <end position="584"/>
    </location>
</feature>
<evidence type="ECO:0000256" key="1">
    <source>
        <dbReference type="SAM" id="Coils"/>
    </source>
</evidence>
<gene>
    <name evidence="3" type="ORF">FisN_15Hh024</name>
</gene>
<protein>
    <submittedName>
        <fullName evidence="3">Uncharacterized protein</fullName>
    </submittedName>
</protein>
<dbReference type="EMBL" id="BDSP01000193">
    <property type="protein sequence ID" value="GAX23075.1"/>
    <property type="molecule type" value="Genomic_DNA"/>
</dbReference>
<evidence type="ECO:0000313" key="3">
    <source>
        <dbReference type="EMBL" id="GAX23075.1"/>
    </source>
</evidence>
<dbReference type="InParanoid" id="A0A1Z5KA94"/>
<organism evidence="3 4">
    <name type="scientific">Fistulifera solaris</name>
    <name type="common">Oleaginous diatom</name>
    <dbReference type="NCBI Taxonomy" id="1519565"/>
    <lineage>
        <taxon>Eukaryota</taxon>
        <taxon>Sar</taxon>
        <taxon>Stramenopiles</taxon>
        <taxon>Ochrophyta</taxon>
        <taxon>Bacillariophyta</taxon>
        <taxon>Bacillariophyceae</taxon>
        <taxon>Bacillariophycidae</taxon>
        <taxon>Naviculales</taxon>
        <taxon>Naviculaceae</taxon>
        <taxon>Fistulifera</taxon>
    </lineage>
</organism>
<feature type="region of interest" description="Disordered" evidence="2">
    <location>
        <begin position="117"/>
        <end position="138"/>
    </location>
</feature>
<comment type="caution">
    <text evidence="3">The sequence shown here is derived from an EMBL/GenBank/DDBJ whole genome shotgun (WGS) entry which is preliminary data.</text>
</comment>
<accession>A0A1Z5KA94</accession>